<dbReference type="InterPro" id="IPR029071">
    <property type="entry name" value="Ubiquitin-like_domsf"/>
</dbReference>
<keyword evidence="8" id="KW-0862">Zinc</keyword>
<dbReference type="GO" id="GO:0005634">
    <property type="term" value="C:nucleus"/>
    <property type="evidence" value="ECO:0007669"/>
    <property type="project" value="TreeGrafter"/>
</dbReference>
<dbReference type="Gene3D" id="3.90.70.80">
    <property type="match status" value="1"/>
</dbReference>
<comment type="subcellular location">
    <subcellularLocation>
        <location evidence="9">Cytoplasm</location>
    </subcellularLocation>
</comment>
<name>A0A317XI61_9BASI</name>
<dbReference type="PANTHER" id="PTHR13312:SF0">
    <property type="entry name" value="UBIQUITIN THIOESTERASE OTU1"/>
    <property type="match status" value="1"/>
</dbReference>
<dbReference type="EMBL" id="KZ819201">
    <property type="protein sequence ID" value="PWY97936.1"/>
    <property type="molecule type" value="Genomic_DNA"/>
</dbReference>
<dbReference type="GO" id="GO:0030968">
    <property type="term" value="P:endoplasmic reticulum unfolded protein response"/>
    <property type="evidence" value="ECO:0007669"/>
    <property type="project" value="TreeGrafter"/>
</dbReference>
<keyword evidence="7 9" id="KW-0788">Thiol protease</keyword>
<keyword evidence="5 9" id="KW-0833">Ubl conjugation pathway</keyword>
<evidence type="ECO:0000256" key="10">
    <source>
        <dbReference type="SAM" id="MobiDB-lite"/>
    </source>
</evidence>
<evidence type="ECO:0000256" key="8">
    <source>
        <dbReference type="ARBA" id="ARBA00022833"/>
    </source>
</evidence>
<evidence type="ECO:0000256" key="7">
    <source>
        <dbReference type="ARBA" id="ARBA00022807"/>
    </source>
</evidence>
<dbReference type="CDD" id="cd17059">
    <property type="entry name" value="Ubl_OTU1"/>
    <property type="match status" value="1"/>
</dbReference>
<dbReference type="FunCoup" id="A0A317XI61">
    <property type="interactions" value="194"/>
</dbReference>
<evidence type="ECO:0000259" key="12">
    <source>
        <dbReference type="PROSITE" id="PS50802"/>
    </source>
</evidence>
<feature type="compositionally biased region" description="Polar residues" evidence="10">
    <location>
        <begin position="100"/>
        <end position="115"/>
    </location>
</feature>
<evidence type="ECO:0000256" key="1">
    <source>
        <dbReference type="ARBA" id="ARBA00000707"/>
    </source>
</evidence>
<dbReference type="InParanoid" id="A0A317XI61"/>
<feature type="compositionally biased region" description="Low complexity" evidence="10">
    <location>
        <begin position="167"/>
        <end position="183"/>
    </location>
</feature>
<dbReference type="InterPro" id="IPR048857">
    <property type="entry name" value="OTU1_Ubl"/>
</dbReference>
<feature type="domain" description="OTU" evidence="12">
    <location>
        <begin position="207"/>
        <end position="331"/>
    </location>
</feature>
<dbReference type="AlphaFoldDB" id="A0A317XI61"/>
<gene>
    <name evidence="13" type="ORF">BCV70DRAFT_202424</name>
</gene>
<dbReference type="InterPro" id="IPR057766">
    <property type="entry name" value="Znf-C2H2_OTU1-like_C"/>
</dbReference>
<comment type="function">
    <text evidence="9">Hydrolase that can remove conjugated ubiquitin from proteins and may therefore play an important regulatory role at the level of protein turnover by preventing degradation.</text>
</comment>
<feature type="region of interest" description="Disordered" evidence="10">
    <location>
        <begin position="35"/>
        <end position="55"/>
    </location>
</feature>
<dbReference type="STRING" id="1882483.A0A317XI61"/>
<evidence type="ECO:0000256" key="4">
    <source>
        <dbReference type="ARBA" id="ARBA00022771"/>
    </source>
</evidence>
<feature type="region of interest" description="Disordered" evidence="10">
    <location>
        <begin position="334"/>
        <end position="353"/>
    </location>
</feature>
<comment type="catalytic activity">
    <reaction evidence="1 9">
        <text>Thiol-dependent hydrolysis of ester, thioester, amide, peptide and isopeptide bonds formed by the C-terminal Gly of ubiquitin (a 76-residue protein attached to proteins as an intracellular targeting signal).</text>
        <dbReference type="EC" id="3.4.19.12"/>
    </reaction>
</comment>
<feature type="compositionally biased region" description="Polar residues" evidence="10">
    <location>
        <begin position="142"/>
        <end position="151"/>
    </location>
</feature>
<organism evidence="13 14">
    <name type="scientific">Testicularia cyperi</name>
    <dbReference type="NCBI Taxonomy" id="1882483"/>
    <lineage>
        <taxon>Eukaryota</taxon>
        <taxon>Fungi</taxon>
        <taxon>Dikarya</taxon>
        <taxon>Basidiomycota</taxon>
        <taxon>Ustilaginomycotina</taxon>
        <taxon>Ustilaginomycetes</taxon>
        <taxon>Ustilaginales</taxon>
        <taxon>Anthracoideaceae</taxon>
        <taxon>Testicularia</taxon>
    </lineage>
</organism>
<keyword evidence="14" id="KW-1185">Reference proteome</keyword>
<dbReference type="Pfam" id="PF02338">
    <property type="entry name" value="OTU"/>
    <property type="match status" value="1"/>
</dbReference>
<dbReference type="InterPro" id="IPR003323">
    <property type="entry name" value="OTU_dom"/>
</dbReference>
<feature type="compositionally biased region" description="Low complexity" evidence="10">
    <location>
        <begin position="86"/>
        <end position="99"/>
    </location>
</feature>
<protein>
    <recommendedName>
        <fullName evidence="9">Ubiquitin thioesterase OTU</fullName>
        <ecNumber evidence="9">3.4.19.12</ecNumber>
    </recommendedName>
</protein>
<proteinExistence type="predicted"/>
<keyword evidence="4" id="KW-0863">Zinc-finger</keyword>
<dbReference type="GO" id="GO:0004843">
    <property type="term" value="F:cysteine-type deubiquitinase activity"/>
    <property type="evidence" value="ECO:0007669"/>
    <property type="project" value="UniProtKB-UniRule"/>
</dbReference>
<dbReference type="Proteomes" id="UP000246740">
    <property type="component" value="Unassembled WGS sequence"/>
</dbReference>
<dbReference type="SUPFAM" id="SSF54236">
    <property type="entry name" value="Ubiquitin-like"/>
    <property type="match status" value="1"/>
</dbReference>
<dbReference type="PANTHER" id="PTHR13312">
    <property type="entry name" value="HIV-INDUCED PROTEIN-7-LIKE PROTEASE"/>
    <property type="match status" value="1"/>
</dbReference>
<reference evidence="13 14" key="1">
    <citation type="journal article" date="2018" name="Mol. Biol. Evol.">
        <title>Broad Genomic Sampling Reveals a Smut Pathogenic Ancestry of the Fungal Clade Ustilaginomycotina.</title>
        <authorList>
            <person name="Kijpornyongpan T."/>
            <person name="Mondo S.J."/>
            <person name="Barry K."/>
            <person name="Sandor L."/>
            <person name="Lee J."/>
            <person name="Lipzen A."/>
            <person name="Pangilinan J."/>
            <person name="LaButti K."/>
            <person name="Hainaut M."/>
            <person name="Henrissat B."/>
            <person name="Grigoriev I.V."/>
            <person name="Spatafora J.W."/>
            <person name="Aime M.C."/>
        </authorList>
    </citation>
    <scope>NUCLEOTIDE SEQUENCE [LARGE SCALE GENOMIC DNA]</scope>
    <source>
        <strain evidence="13 14">MCA 3645</strain>
    </source>
</reference>
<dbReference type="GO" id="GO:0016579">
    <property type="term" value="P:protein deubiquitination"/>
    <property type="evidence" value="ECO:0007669"/>
    <property type="project" value="TreeGrafter"/>
</dbReference>
<evidence type="ECO:0000259" key="11">
    <source>
        <dbReference type="PROSITE" id="PS50053"/>
    </source>
</evidence>
<dbReference type="SUPFAM" id="SSF54001">
    <property type="entry name" value="Cysteine proteinases"/>
    <property type="match status" value="1"/>
</dbReference>
<dbReference type="OrthoDB" id="65596at2759"/>
<sequence>MIRIRHPQGTSTFQVSESTTLGDLQRFVQAQSGIPAHQQDLKTGYPPKPLDLSSASESLPLASSSINIKKGEQVIVALRAGGGATGSSSTPTSQPVGSVATGSSRPLSTDASTANLSLQSQSTPLSTAVPAQRSSSSSSSSTTATLGGTSQPSRVPASTTAPPPRPVASRSSSSSSSSSSSRANAKTAQDINNSSFSVAVSDNQGYLTLQVVPDDNSCLFNSVGYLFEHRLGEDVCQALRGVVADVIRNDPFNYPDVVLGAPRETYIAKIVSPKTWGGAIELSILSLHLGIEIVALDVAAGTTHRFGEDRGFDSRGIVVYSGIHYDAVALRSFPTPSPSPSPSPSDQALRGETTTADVTTIFPSLANFGIPDNQDPILQAASQLVTLLKNAHYYTDTATFSLKCITCGTKLTGEKQARLHAQSTGHADFGEC</sequence>
<keyword evidence="9" id="KW-0963">Cytoplasm</keyword>
<feature type="region of interest" description="Disordered" evidence="10">
    <location>
        <begin position="83"/>
        <end position="188"/>
    </location>
</feature>
<evidence type="ECO:0000256" key="2">
    <source>
        <dbReference type="ARBA" id="ARBA00022670"/>
    </source>
</evidence>
<evidence type="ECO:0000313" key="13">
    <source>
        <dbReference type="EMBL" id="PWY97936.1"/>
    </source>
</evidence>
<evidence type="ECO:0000256" key="6">
    <source>
        <dbReference type="ARBA" id="ARBA00022801"/>
    </source>
</evidence>
<dbReference type="Gene3D" id="3.10.20.90">
    <property type="entry name" value="Phosphatidylinositol 3-kinase Catalytic Subunit, Chain A, domain 1"/>
    <property type="match status" value="1"/>
</dbReference>
<dbReference type="PROSITE" id="PS50802">
    <property type="entry name" value="OTU"/>
    <property type="match status" value="1"/>
</dbReference>
<keyword evidence="2" id="KW-0645">Protease</keyword>
<dbReference type="Pfam" id="PF24560">
    <property type="entry name" value="zf-C2H2_OTU1_C"/>
    <property type="match status" value="1"/>
</dbReference>
<evidence type="ECO:0000256" key="5">
    <source>
        <dbReference type="ARBA" id="ARBA00022786"/>
    </source>
</evidence>
<keyword evidence="6 9" id="KW-0378">Hydrolase</keyword>
<evidence type="ECO:0000256" key="3">
    <source>
        <dbReference type="ARBA" id="ARBA00022723"/>
    </source>
</evidence>
<dbReference type="GO" id="GO:0005829">
    <property type="term" value="C:cytosol"/>
    <property type="evidence" value="ECO:0007669"/>
    <property type="project" value="TreeGrafter"/>
</dbReference>
<evidence type="ECO:0000313" key="14">
    <source>
        <dbReference type="Proteomes" id="UP000246740"/>
    </source>
</evidence>
<dbReference type="InterPro" id="IPR038765">
    <property type="entry name" value="Papain-like_cys_pep_sf"/>
</dbReference>
<accession>A0A317XI61</accession>
<dbReference type="Pfam" id="PF21403">
    <property type="entry name" value="OTU1_UBXL"/>
    <property type="match status" value="1"/>
</dbReference>
<dbReference type="EC" id="3.4.19.12" evidence="9"/>
<evidence type="ECO:0000256" key="9">
    <source>
        <dbReference type="RuleBase" id="RU367104"/>
    </source>
</evidence>
<dbReference type="PROSITE" id="PS50053">
    <property type="entry name" value="UBIQUITIN_2"/>
    <property type="match status" value="1"/>
</dbReference>
<dbReference type="CDD" id="cd22745">
    <property type="entry name" value="OTU_OTU1"/>
    <property type="match status" value="1"/>
</dbReference>
<feature type="domain" description="Ubiquitin-like" evidence="11">
    <location>
        <begin position="1"/>
        <end position="83"/>
    </location>
</feature>
<dbReference type="GO" id="GO:0008270">
    <property type="term" value="F:zinc ion binding"/>
    <property type="evidence" value="ECO:0007669"/>
    <property type="project" value="UniProtKB-KW"/>
</dbReference>
<dbReference type="InterPro" id="IPR000626">
    <property type="entry name" value="Ubiquitin-like_dom"/>
</dbReference>
<keyword evidence="3" id="KW-0479">Metal-binding</keyword>
<dbReference type="FunFam" id="3.10.20.90:FF:000096">
    <property type="entry name" value="Ubiquitin thioesterase OTU1"/>
    <property type="match status" value="1"/>
</dbReference>
<dbReference type="GO" id="GO:0036503">
    <property type="term" value="P:ERAD pathway"/>
    <property type="evidence" value="ECO:0007669"/>
    <property type="project" value="TreeGrafter"/>
</dbReference>
<feature type="compositionally biased region" description="Low complexity" evidence="10">
    <location>
        <begin position="116"/>
        <end position="127"/>
    </location>
</feature>